<dbReference type="Gene3D" id="3.90.190.20">
    <property type="entry name" value="Mur ligase, C-terminal domain"/>
    <property type="match status" value="1"/>
</dbReference>
<keyword evidence="3" id="KW-0067">ATP-binding</keyword>
<evidence type="ECO:0000259" key="4">
    <source>
        <dbReference type="Pfam" id="PF08245"/>
    </source>
</evidence>
<dbReference type="RefSeq" id="WP_271292128.1">
    <property type="nucleotide sequence ID" value="NZ_JAPJZI010000002.1"/>
</dbReference>
<protein>
    <submittedName>
        <fullName evidence="5">Mur ligase family protein</fullName>
    </submittedName>
</protein>
<evidence type="ECO:0000313" key="6">
    <source>
        <dbReference type="Proteomes" id="UP001151234"/>
    </source>
</evidence>
<name>A0A9X3ZJU8_9HYPH</name>
<dbReference type="GO" id="GO:0016881">
    <property type="term" value="F:acid-amino acid ligase activity"/>
    <property type="evidence" value="ECO:0007669"/>
    <property type="project" value="InterPro"/>
</dbReference>
<dbReference type="EMBL" id="JAPJZI010000002">
    <property type="protein sequence ID" value="MDA5401273.1"/>
    <property type="molecule type" value="Genomic_DNA"/>
</dbReference>
<organism evidence="5 6">
    <name type="scientific">Hoeflea prorocentri</name>
    <dbReference type="NCBI Taxonomy" id="1922333"/>
    <lineage>
        <taxon>Bacteria</taxon>
        <taxon>Pseudomonadati</taxon>
        <taxon>Pseudomonadota</taxon>
        <taxon>Alphaproteobacteria</taxon>
        <taxon>Hyphomicrobiales</taxon>
        <taxon>Rhizobiaceae</taxon>
        <taxon>Hoeflea</taxon>
    </lineage>
</organism>
<evidence type="ECO:0000256" key="1">
    <source>
        <dbReference type="ARBA" id="ARBA00022598"/>
    </source>
</evidence>
<dbReference type="SUPFAM" id="SSF53244">
    <property type="entry name" value="MurD-like peptide ligases, peptide-binding domain"/>
    <property type="match status" value="1"/>
</dbReference>
<reference evidence="5" key="1">
    <citation type="submission" date="2022-11" db="EMBL/GenBank/DDBJ databases">
        <title>Draft genome sequence of Hoeflea poritis E7-10 and Hoeflea prorocentri PM5-8, separated from scleractinian coral Porites lutea and marine dinoflagellate.</title>
        <authorList>
            <person name="Zhang G."/>
            <person name="Wei Q."/>
            <person name="Cai L."/>
        </authorList>
    </citation>
    <scope>NUCLEOTIDE SEQUENCE</scope>
    <source>
        <strain evidence="5">PM5-8</strain>
    </source>
</reference>
<feature type="domain" description="Mur ligase central" evidence="4">
    <location>
        <begin position="32"/>
        <end position="218"/>
    </location>
</feature>
<evidence type="ECO:0000256" key="3">
    <source>
        <dbReference type="ARBA" id="ARBA00022840"/>
    </source>
</evidence>
<accession>A0A9X3ZJU8</accession>
<gene>
    <name evidence="5" type="ORF">OQ273_22060</name>
</gene>
<dbReference type="InterPro" id="IPR036565">
    <property type="entry name" value="Mur-like_cat_sf"/>
</dbReference>
<dbReference type="AlphaFoldDB" id="A0A9X3ZJU8"/>
<keyword evidence="6" id="KW-1185">Reference proteome</keyword>
<dbReference type="Pfam" id="PF08245">
    <property type="entry name" value="Mur_ligase_M"/>
    <property type="match status" value="1"/>
</dbReference>
<keyword evidence="2" id="KW-0547">Nucleotide-binding</keyword>
<evidence type="ECO:0000313" key="5">
    <source>
        <dbReference type="EMBL" id="MDA5401273.1"/>
    </source>
</evidence>
<dbReference type="Gene3D" id="3.40.1190.10">
    <property type="entry name" value="Mur-like, catalytic domain"/>
    <property type="match status" value="1"/>
</dbReference>
<comment type="caution">
    <text evidence="5">The sequence shown here is derived from an EMBL/GenBank/DDBJ whole genome shotgun (WGS) entry which is preliminary data.</text>
</comment>
<keyword evidence="1 5" id="KW-0436">Ligase</keyword>
<evidence type="ECO:0000256" key="2">
    <source>
        <dbReference type="ARBA" id="ARBA00022741"/>
    </source>
</evidence>
<sequence>MRSSIRAVRKGWKKIYAEWRRKRIHLDSIIAVTGSCGKSTTTKLTAAALAEKPGVYLGYGKNTPKGIRGAMFRMPASAKIWVQEVSGHKHDAMETSVRFIRPTIGVVTTIGMDHISNFDSPEDIAVSKGQLVEALPENGHAILNADDPLVAAMAGRTHANVITFGKAPDADIRLVSSSHGYPERLNLRVCAGEEVVDVPTRFVGERWTTSVLAALAAAHAVGVPLKQAAAGIETVEPLRFKDDVYTHNGMTFIVDSYKAPLWTVQSSVDIVAAAKAQRKVMIFGTISDYRGSARGKYVRSAKSALEAAQLVIFYGRHSQRVRRLKADYPDRLFMFETYKELTAFLRGALKAGDLIYIKASGSADHLERIVLDHKKPVICELTDCSRPYTCNHCRHLHGKKRWFSRTRQT</sequence>
<dbReference type="GO" id="GO:0005524">
    <property type="term" value="F:ATP binding"/>
    <property type="evidence" value="ECO:0007669"/>
    <property type="project" value="UniProtKB-KW"/>
</dbReference>
<dbReference type="PANTHER" id="PTHR43024:SF1">
    <property type="entry name" value="UDP-N-ACETYLMURAMOYL-TRIPEPTIDE--D-ALANYL-D-ALANINE LIGASE"/>
    <property type="match status" value="1"/>
</dbReference>
<dbReference type="InterPro" id="IPR013221">
    <property type="entry name" value="Mur_ligase_cen"/>
</dbReference>
<dbReference type="InterPro" id="IPR036615">
    <property type="entry name" value="Mur_ligase_C_dom_sf"/>
</dbReference>
<proteinExistence type="predicted"/>
<dbReference type="InterPro" id="IPR051046">
    <property type="entry name" value="MurCDEF_CellWall_CoF430Synth"/>
</dbReference>
<dbReference type="Proteomes" id="UP001151234">
    <property type="component" value="Unassembled WGS sequence"/>
</dbReference>
<dbReference type="SUPFAM" id="SSF53623">
    <property type="entry name" value="MurD-like peptide ligases, catalytic domain"/>
    <property type="match status" value="1"/>
</dbReference>
<dbReference type="PANTHER" id="PTHR43024">
    <property type="entry name" value="UDP-N-ACETYLMURAMOYL-TRIPEPTIDE--D-ALANYL-D-ALANINE LIGASE"/>
    <property type="match status" value="1"/>
</dbReference>